<evidence type="ECO:0000256" key="1">
    <source>
        <dbReference type="SAM" id="Coils"/>
    </source>
</evidence>
<dbReference type="OrthoDB" id="2676448at2759"/>
<dbReference type="Proteomes" id="UP000719766">
    <property type="component" value="Unassembled WGS sequence"/>
</dbReference>
<accession>A0A9P7DCX4</accession>
<protein>
    <submittedName>
        <fullName evidence="2">Uncharacterized protein</fullName>
    </submittedName>
</protein>
<keyword evidence="3" id="KW-1185">Reference proteome</keyword>
<dbReference type="EMBL" id="JABBWE010000075">
    <property type="protein sequence ID" value="KAG1787745.1"/>
    <property type="molecule type" value="Genomic_DNA"/>
</dbReference>
<dbReference type="AlphaFoldDB" id="A0A9P7DCX4"/>
<gene>
    <name evidence="2" type="ORF">HD556DRAFT_1210796</name>
</gene>
<feature type="coiled-coil region" evidence="1">
    <location>
        <begin position="79"/>
        <end position="106"/>
    </location>
</feature>
<keyword evidence="1" id="KW-0175">Coiled coil</keyword>
<dbReference type="GeneID" id="64590329"/>
<dbReference type="RefSeq" id="XP_041155061.1">
    <property type="nucleotide sequence ID" value="XM_041296565.1"/>
</dbReference>
<evidence type="ECO:0000313" key="3">
    <source>
        <dbReference type="Proteomes" id="UP000719766"/>
    </source>
</evidence>
<organism evidence="2 3">
    <name type="scientific">Suillus plorans</name>
    <dbReference type="NCBI Taxonomy" id="116603"/>
    <lineage>
        <taxon>Eukaryota</taxon>
        <taxon>Fungi</taxon>
        <taxon>Dikarya</taxon>
        <taxon>Basidiomycota</taxon>
        <taxon>Agaricomycotina</taxon>
        <taxon>Agaricomycetes</taxon>
        <taxon>Agaricomycetidae</taxon>
        <taxon>Boletales</taxon>
        <taxon>Suillineae</taxon>
        <taxon>Suillaceae</taxon>
        <taxon>Suillus</taxon>
    </lineage>
</organism>
<sequence>QQISKALQRRSDAIRNAINRYNTQAAALVPPRPKLAWKDIVEYSFLGEFDLLRHSRTDIRDADWTTPVHRKATVKYFKLQRAREEVQHLNIEVQRLRTAIHDEEIKTNATIDQLIVTNPPLAVELRRQWQARAAVNAVHLYRLNRIESQPAF</sequence>
<reference evidence="2" key="1">
    <citation type="journal article" date="2020" name="New Phytol.">
        <title>Comparative genomics reveals dynamic genome evolution in host specialist ectomycorrhizal fungi.</title>
        <authorList>
            <person name="Lofgren L.A."/>
            <person name="Nguyen N.H."/>
            <person name="Vilgalys R."/>
            <person name="Ruytinx J."/>
            <person name="Liao H.L."/>
            <person name="Branco S."/>
            <person name="Kuo A."/>
            <person name="LaButti K."/>
            <person name="Lipzen A."/>
            <person name="Andreopoulos W."/>
            <person name="Pangilinan J."/>
            <person name="Riley R."/>
            <person name="Hundley H."/>
            <person name="Na H."/>
            <person name="Barry K."/>
            <person name="Grigoriev I.V."/>
            <person name="Stajich J.E."/>
            <person name="Kennedy P.G."/>
        </authorList>
    </citation>
    <scope>NUCLEOTIDE SEQUENCE</scope>
    <source>
        <strain evidence="2">S12</strain>
    </source>
</reference>
<feature type="non-terminal residue" evidence="2">
    <location>
        <position position="152"/>
    </location>
</feature>
<feature type="non-terminal residue" evidence="2">
    <location>
        <position position="1"/>
    </location>
</feature>
<name>A0A9P7DCX4_9AGAM</name>
<evidence type="ECO:0000313" key="2">
    <source>
        <dbReference type="EMBL" id="KAG1787745.1"/>
    </source>
</evidence>
<proteinExistence type="predicted"/>
<comment type="caution">
    <text evidence="2">The sequence shown here is derived from an EMBL/GenBank/DDBJ whole genome shotgun (WGS) entry which is preliminary data.</text>
</comment>